<dbReference type="AlphaFoldDB" id="A0A135LS45"/>
<accession>A0A135LS45</accession>
<name>A0A135LS45_PENPA</name>
<protein>
    <submittedName>
        <fullName evidence="2">Uncharacterized protein</fullName>
    </submittedName>
</protein>
<feature type="region of interest" description="Disordered" evidence="1">
    <location>
        <begin position="41"/>
        <end position="88"/>
    </location>
</feature>
<keyword evidence="3" id="KW-1185">Reference proteome</keyword>
<feature type="compositionally biased region" description="Polar residues" evidence="1">
    <location>
        <begin position="45"/>
        <end position="72"/>
    </location>
</feature>
<dbReference type="Proteomes" id="UP000070168">
    <property type="component" value="Unassembled WGS sequence"/>
</dbReference>
<evidence type="ECO:0000313" key="3">
    <source>
        <dbReference type="Proteomes" id="UP000070168"/>
    </source>
</evidence>
<dbReference type="GeneID" id="63712200"/>
<evidence type="ECO:0000313" key="2">
    <source>
        <dbReference type="EMBL" id="KXG51794.1"/>
    </source>
</evidence>
<reference evidence="2 3" key="1">
    <citation type="journal article" date="2016" name="BMC Genomics">
        <title>Genome sequencing and secondary metabolism of the postharvest pathogen Penicillium griseofulvum.</title>
        <authorList>
            <person name="Banani H."/>
            <person name="Marcet-Houben M."/>
            <person name="Ballester A.R."/>
            <person name="Abbruscato P."/>
            <person name="Gonzalez-Candelas L."/>
            <person name="Gabaldon T."/>
            <person name="Spadaro D."/>
        </authorList>
    </citation>
    <scope>NUCLEOTIDE SEQUENCE [LARGE SCALE GENOMIC DNA]</scope>
    <source>
        <strain evidence="2 3">PG3</strain>
    </source>
</reference>
<feature type="region of interest" description="Disordered" evidence="1">
    <location>
        <begin position="104"/>
        <end position="139"/>
    </location>
</feature>
<dbReference type="EMBL" id="LHQR01000028">
    <property type="protein sequence ID" value="KXG51794.1"/>
    <property type="molecule type" value="Genomic_DNA"/>
</dbReference>
<proteinExistence type="predicted"/>
<dbReference type="OrthoDB" id="5368934at2759"/>
<organism evidence="2 3">
    <name type="scientific">Penicillium patulum</name>
    <name type="common">Penicillium griseofulvum</name>
    <dbReference type="NCBI Taxonomy" id="5078"/>
    <lineage>
        <taxon>Eukaryota</taxon>
        <taxon>Fungi</taxon>
        <taxon>Dikarya</taxon>
        <taxon>Ascomycota</taxon>
        <taxon>Pezizomycotina</taxon>
        <taxon>Eurotiomycetes</taxon>
        <taxon>Eurotiomycetidae</taxon>
        <taxon>Eurotiales</taxon>
        <taxon>Aspergillaceae</taxon>
        <taxon>Penicillium</taxon>
    </lineage>
</organism>
<evidence type="ECO:0000256" key="1">
    <source>
        <dbReference type="SAM" id="MobiDB-lite"/>
    </source>
</evidence>
<dbReference type="OMA" id="GMMKSYQ"/>
<feature type="region of interest" description="Disordered" evidence="1">
    <location>
        <begin position="154"/>
        <end position="191"/>
    </location>
</feature>
<gene>
    <name evidence="2" type="ORF">PGRI_091870</name>
</gene>
<feature type="compositionally biased region" description="Pro residues" evidence="1">
    <location>
        <begin position="173"/>
        <end position="190"/>
    </location>
</feature>
<comment type="caution">
    <text evidence="2">The sequence shown here is derived from an EMBL/GenBank/DDBJ whole genome shotgun (WGS) entry which is preliminary data.</text>
</comment>
<dbReference type="RefSeq" id="XP_040650330.1">
    <property type="nucleotide sequence ID" value="XM_040796900.1"/>
</dbReference>
<sequence>MDNMYEADMYKQWNDSLLGVQFWEDATRYAEQLAKRETQALVTGPTDQLPQSTVQSPSKNAVHTAVTNSPEKSPTKSEARQSPKKSRFQLSQLASFNSLRLRGIIHPSPAGTDAANSPDKSQKGSKKGSLHLPKLPSFKTLSLKRRGPILASTSGLIQVEKHTRPSVLSPSTFLPPEPPESPIPPMPKTPRPAFRTLYRGPSATNMDIVPPSAPSAPGSPKGSQPFATMAPGFLSKASFQEWLDRESDTHAETETPPHSVSHSSRINLMACLNRGGSWDDIPRSKSVLELNMFFDAIKTHPERVKARPERDIDLHDDPTIDEGTMTEEVTMVLQTLTTDPDFISATRNTITMDFDIEGSSSDQFVGKTTGETDVSCEYATNELITNDHPTTNEATAGTDITKSDATIEANAPALKESAAEQATANDKYVKGKAAVRDWDIHSPSMIRKEDLPIFDAPRYPDHEVIMEVTAPKAAKLIDKAMEAFYESATDDQATDHSTKKPEDGVIITILSVEQMRPLAEFRGLRELKLTGMMKSYQPIIWKTVWMNPQLTTLELEMAVGLEINHPLGPSGWKLIKKGWVMSVKSCASPVYYGQEGSGKIRDRIGYGEYLDKRCIEAAKVLALSTGFPVPPYLPVKRLTLTGFAVDGDAFGMWFRNLEEVHFKKNCIDCGFWLPRSQRDVRVRHSNEYGVARGADGPSEAGSVVELGEEALAELTAAVRGLGASRM</sequence>